<evidence type="ECO:0000256" key="8">
    <source>
        <dbReference type="SAM" id="MobiDB-lite"/>
    </source>
</evidence>
<dbReference type="SUPFAM" id="SSF56112">
    <property type="entry name" value="Protein kinase-like (PK-like)"/>
    <property type="match status" value="1"/>
</dbReference>
<feature type="region of interest" description="Disordered" evidence="8">
    <location>
        <begin position="1"/>
        <end position="466"/>
    </location>
</feature>
<feature type="domain" description="Protein kinase" evidence="10">
    <location>
        <begin position="779"/>
        <end position="1068"/>
    </location>
</feature>
<dbReference type="InterPro" id="IPR000719">
    <property type="entry name" value="Prot_kinase_dom"/>
</dbReference>
<organism evidence="11 12">
    <name type="scientific">Prunus armeniaca</name>
    <name type="common">Apricot</name>
    <name type="synonym">Armeniaca vulgaris</name>
    <dbReference type="NCBI Taxonomy" id="36596"/>
    <lineage>
        <taxon>Eukaryota</taxon>
        <taxon>Viridiplantae</taxon>
        <taxon>Streptophyta</taxon>
        <taxon>Embryophyta</taxon>
        <taxon>Tracheophyta</taxon>
        <taxon>Spermatophyta</taxon>
        <taxon>Magnoliopsida</taxon>
        <taxon>eudicotyledons</taxon>
        <taxon>Gunneridae</taxon>
        <taxon>Pentapetalae</taxon>
        <taxon>rosids</taxon>
        <taxon>fabids</taxon>
        <taxon>Rosales</taxon>
        <taxon>Rosaceae</taxon>
        <taxon>Amygdaloideae</taxon>
        <taxon>Amygdaleae</taxon>
        <taxon>Prunus</taxon>
    </lineage>
</organism>
<evidence type="ECO:0000256" key="7">
    <source>
        <dbReference type="PROSITE-ProRule" id="PRU10141"/>
    </source>
</evidence>
<accession>A0A6J5UN55</accession>
<evidence type="ECO:0000313" key="11">
    <source>
        <dbReference type="EMBL" id="CAB4277227.1"/>
    </source>
</evidence>
<dbReference type="EMBL" id="CAEKDK010000004">
    <property type="protein sequence ID" value="CAB4277227.1"/>
    <property type="molecule type" value="Genomic_DNA"/>
</dbReference>
<protein>
    <recommendedName>
        <fullName evidence="10">Protein kinase domain-containing protein</fullName>
    </recommendedName>
</protein>
<dbReference type="InterPro" id="IPR008271">
    <property type="entry name" value="Ser/Thr_kinase_AS"/>
</dbReference>
<keyword evidence="9" id="KW-0472">Membrane</keyword>
<dbReference type="Gene3D" id="1.10.510.10">
    <property type="entry name" value="Transferase(Phosphotransferase) domain 1"/>
    <property type="match status" value="1"/>
</dbReference>
<feature type="compositionally biased region" description="Basic and acidic residues" evidence="8">
    <location>
        <begin position="397"/>
        <end position="417"/>
    </location>
</feature>
<dbReference type="Gene3D" id="3.30.200.20">
    <property type="entry name" value="Phosphorylase Kinase, domain 1"/>
    <property type="match status" value="1"/>
</dbReference>
<feature type="compositionally biased region" description="Polar residues" evidence="8">
    <location>
        <begin position="1090"/>
        <end position="1109"/>
    </location>
</feature>
<evidence type="ECO:0000256" key="1">
    <source>
        <dbReference type="ARBA" id="ARBA00004479"/>
    </source>
</evidence>
<dbReference type="GO" id="GO:0016020">
    <property type="term" value="C:membrane"/>
    <property type="evidence" value="ECO:0007669"/>
    <property type="project" value="UniProtKB-SubCell"/>
</dbReference>
<keyword evidence="9" id="KW-0812">Transmembrane</keyword>
<evidence type="ECO:0000256" key="6">
    <source>
        <dbReference type="ARBA" id="ARBA00022840"/>
    </source>
</evidence>
<feature type="binding site" evidence="7">
    <location>
        <position position="807"/>
    </location>
    <ligand>
        <name>ATP</name>
        <dbReference type="ChEBI" id="CHEBI:30616"/>
    </ligand>
</feature>
<dbReference type="GO" id="GO:0005524">
    <property type="term" value="F:ATP binding"/>
    <property type="evidence" value="ECO:0007669"/>
    <property type="project" value="UniProtKB-UniRule"/>
</dbReference>
<dbReference type="PANTHER" id="PTHR48006">
    <property type="entry name" value="LEUCINE-RICH REPEAT-CONTAINING PROTEIN DDB_G0281931-RELATED"/>
    <property type="match status" value="1"/>
</dbReference>
<dbReference type="Pfam" id="PF07714">
    <property type="entry name" value="PK_Tyr_Ser-Thr"/>
    <property type="match status" value="1"/>
</dbReference>
<evidence type="ECO:0000259" key="10">
    <source>
        <dbReference type="PROSITE" id="PS50011"/>
    </source>
</evidence>
<keyword evidence="2" id="KW-0723">Serine/threonine-protein kinase</keyword>
<dbReference type="AlphaFoldDB" id="A0A6J5UN55"/>
<dbReference type="SMART" id="SM00220">
    <property type="entry name" value="S_TKc"/>
    <property type="match status" value="1"/>
</dbReference>
<evidence type="ECO:0000256" key="4">
    <source>
        <dbReference type="ARBA" id="ARBA00022741"/>
    </source>
</evidence>
<name>A0A6J5UN55_PRUAR</name>
<dbReference type="PROSITE" id="PS50011">
    <property type="entry name" value="PROTEIN_KINASE_DOM"/>
    <property type="match status" value="1"/>
</dbReference>
<feature type="compositionally biased region" description="Gly residues" evidence="8">
    <location>
        <begin position="156"/>
        <end position="174"/>
    </location>
</feature>
<feature type="compositionally biased region" description="Basic and acidic residues" evidence="8">
    <location>
        <begin position="617"/>
        <end position="634"/>
    </location>
</feature>
<dbReference type="PROSITE" id="PS00107">
    <property type="entry name" value="PROTEIN_KINASE_ATP"/>
    <property type="match status" value="1"/>
</dbReference>
<dbReference type="PANTHER" id="PTHR48006:SF81">
    <property type="entry name" value="PROTEIN KINASE DOMAIN-CONTAINING PROTEIN"/>
    <property type="match status" value="1"/>
</dbReference>
<keyword evidence="3" id="KW-0808">Transferase</keyword>
<dbReference type="InterPro" id="IPR011009">
    <property type="entry name" value="Kinase-like_dom_sf"/>
</dbReference>
<dbReference type="FunFam" id="3.30.200.20:FF:000217">
    <property type="entry name" value="probable LRR receptor-like serine/threonine-protein kinase At1g53430"/>
    <property type="match status" value="1"/>
</dbReference>
<feature type="compositionally biased region" description="Basic and acidic residues" evidence="8">
    <location>
        <begin position="324"/>
        <end position="372"/>
    </location>
</feature>
<reference evidence="11 12" key="1">
    <citation type="submission" date="2020-05" db="EMBL/GenBank/DDBJ databases">
        <authorList>
            <person name="Campoy J."/>
            <person name="Schneeberger K."/>
            <person name="Spophaly S."/>
        </authorList>
    </citation>
    <scope>NUCLEOTIDE SEQUENCE [LARGE SCALE GENOMIC DNA]</scope>
    <source>
        <strain evidence="11">PruArmRojPasFocal</strain>
    </source>
</reference>
<feature type="compositionally biased region" description="Basic and acidic residues" evidence="8">
    <location>
        <begin position="298"/>
        <end position="316"/>
    </location>
</feature>
<keyword evidence="4 7" id="KW-0547">Nucleotide-binding</keyword>
<keyword evidence="5" id="KW-0418">Kinase</keyword>
<dbReference type="InterPro" id="IPR001245">
    <property type="entry name" value="Ser-Thr/Tyr_kinase_cat_dom"/>
</dbReference>
<feature type="region of interest" description="Disordered" evidence="8">
    <location>
        <begin position="500"/>
        <end position="657"/>
    </location>
</feature>
<keyword evidence="9" id="KW-1133">Transmembrane helix</keyword>
<proteinExistence type="predicted"/>
<evidence type="ECO:0000256" key="2">
    <source>
        <dbReference type="ARBA" id="ARBA00022527"/>
    </source>
</evidence>
<feature type="compositionally biased region" description="Gly residues" evidence="8">
    <location>
        <begin position="553"/>
        <end position="569"/>
    </location>
</feature>
<evidence type="ECO:0000256" key="5">
    <source>
        <dbReference type="ARBA" id="ARBA00022777"/>
    </source>
</evidence>
<dbReference type="PROSITE" id="PS00108">
    <property type="entry name" value="PROTEIN_KINASE_ST"/>
    <property type="match status" value="1"/>
</dbReference>
<feature type="compositionally biased region" description="Basic residues" evidence="8">
    <location>
        <begin position="432"/>
        <end position="444"/>
    </location>
</feature>
<dbReference type="GO" id="GO:0004674">
    <property type="term" value="F:protein serine/threonine kinase activity"/>
    <property type="evidence" value="ECO:0007669"/>
    <property type="project" value="UniProtKB-KW"/>
</dbReference>
<comment type="subcellular location">
    <subcellularLocation>
        <location evidence="1">Membrane</location>
        <topology evidence="1">Single-pass type I membrane protein</topology>
    </subcellularLocation>
</comment>
<dbReference type="InterPro" id="IPR051824">
    <property type="entry name" value="LRR_Rcpt-Like_S/T_Kinase"/>
</dbReference>
<dbReference type="InterPro" id="IPR017441">
    <property type="entry name" value="Protein_kinase_ATP_BS"/>
</dbReference>
<feature type="compositionally biased region" description="Basic and acidic residues" evidence="8">
    <location>
        <begin position="229"/>
        <end position="252"/>
    </location>
</feature>
<evidence type="ECO:0000256" key="3">
    <source>
        <dbReference type="ARBA" id="ARBA00022679"/>
    </source>
</evidence>
<keyword evidence="6 7" id="KW-0067">ATP-binding</keyword>
<evidence type="ECO:0000256" key="9">
    <source>
        <dbReference type="SAM" id="Phobius"/>
    </source>
</evidence>
<feature type="transmembrane region" description="Helical" evidence="9">
    <location>
        <begin position="718"/>
        <end position="742"/>
    </location>
</feature>
<gene>
    <name evidence="11" type="ORF">CURHAP_LOCUS26778</name>
</gene>
<dbReference type="FunFam" id="1.10.510.10:FF:001106">
    <property type="entry name" value="Probable LRR receptor-like serine/threonine-protein kinase At1g29720"/>
    <property type="match status" value="1"/>
</dbReference>
<feature type="compositionally biased region" description="Basic and acidic residues" evidence="8">
    <location>
        <begin position="179"/>
        <end position="191"/>
    </location>
</feature>
<sequence length="1129" mass="121045">MSRPGGDITWRGHRPGEGRKTGTRGKRRGFWVGGGERGCAGSEGSTKSKGRLGNTDGDSARGERPTESSCGGAGAQVETCREPTDGVGLTPWPPTGENRKSRKGPGGGGTRAGTKGWRTKKRGANAQGVGAWYQEAERAIVRGQLPPDGGTERGKTGGGQKGHGGQGGGTGGRQRSGRARGESRTQREGRTGKGGGGHMGLEGPRNRPQVGEDVGEGKTSCAAGRGQKLKAEGDGGGGKDRSWNKRTGERPSSRWGAAQKGMGGNKGRNKAGGRQNSSNRRQGWGHTPARQAGLESRLTSDRRTPSGRRAEGRGGGEDASNNGKRREWSGERHDKYTQEKAGGDSGRPQEHDGKKGGGVAWRERASPGREDWEVGGNIQKVRGEDSEAWAGGPQKRQNREGQDGRGKPEERHADRATRGRKSRKGGGEGRKPQQRRGPRGRNSRKGNDGEGPCLGGGPVSAWEYDRSEEGSAQAGWEGWLNRGRGRINWRKTVENEMQHFIGQPMGTDRRGPQGRVRAQTACEGRVQNSRVGQGAGKNMPQRDPGVKHKAGVEKGGAQDGSGRGGGAGRSKGRGKGGRATGTGCQRGQRESAEGQSNPRRKAGGVKGPGRPTGRADGMGHRMGSEEGSGREPRLGEPAGAYQKHGVSGNGNYTEPPVQKTGRLVQKDFNIVDKAGGIGTTGIPLRGVYGPLISAISVDPDFVPPPEPVISPSSGGSGISVGAVVGIVAGGVFIILLIFGILWRRGLLGQQNTLEDDLKGVDLQTGKFSFRQLKDATNNFDKANKIGEGGFGSVYKGLLSDGTVIAVKQLSSKSKQGNREFVNEIGMISALQHHHLVKLHGCCIEGNQLLLVYEYMENNSLARALFGAEESQLKLDWPTRHKICVGIARGLAYLHEESRLKVVHRDIKATNMLLDKILPQRYLTLDWPSLMKRIIHTLAPVLLELSESLGYMAPEYAMRGYLTDKADVYSFGILVLEIVSGRNNTTYRGKEKSFYLLDWAQLLKGQGKLMDLVDPRLGSDFNKEEMMLTINVALLCCNVTSTVRPTMSSVVSMLEGRAAVQELVSDPNASTDEMEEMRKHFEPSFGRKTGESQTQTGSTEGPWTGSSTSAHDLYPVNPDSTYWDNRSERN</sequence>
<dbReference type="Proteomes" id="UP000507222">
    <property type="component" value="Unassembled WGS sequence"/>
</dbReference>
<evidence type="ECO:0000313" key="12">
    <source>
        <dbReference type="Proteomes" id="UP000507222"/>
    </source>
</evidence>
<feature type="region of interest" description="Disordered" evidence="8">
    <location>
        <begin position="1064"/>
        <end position="1129"/>
    </location>
</feature>